<accession>A0A1D8D9Y9</accession>
<evidence type="ECO:0008006" key="3">
    <source>
        <dbReference type="Google" id="ProtNLM"/>
    </source>
</evidence>
<dbReference type="InterPro" id="IPR036583">
    <property type="entry name" value="23S_rRNA_IVS_sf"/>
</dbReference>
<evidence type="ECO:0000313" key="1">
    <source>
        <dbReference type="EMBL" id="AOS84849.1"/>
    </source>
</evidence>
<dbReference type="Proteomes" id="UP000095185">
    <property type="component" value="Chromosome"/>
</dbReference>
<dbReference type="InterPro" id="IPR012657">
    <property type="entry name" value="23S_rRNA-intervening_sequence"/>
</dbReference>
<dbReference type="NCBIfam" id="TIGR02436">
    <property type="entry name" value="four helix bundle protein"/>
    <property type="match status" value="1"/>
</dbReference>
<name>A0A1D8D9Y9_CHLLM</name>
<dbReference type="Gene3D" id="1.20.1440.60">
    <property type="entry name" value="23S rRNA-intervening sequence"/>
    <property type="match status" value="1"/>
</dbReference>
<sequence>MGNRDAGNREAMKITERTFRFSVRIVNICRFLEKQGSVSRTLAGQLLRSGTSIGANVEEASAG</sequence>
<dbReference type="STRING" id="274537.BIU88_12355"/>
<reference evidence="1" key="1">
    <citation type="submission" date="2016-09" db="EMBL/GenBank/DDBJ databases">
        <title>Genome sequence of Chlorobaculum limnaeum.</title>
        <authorList>
            <person name="Liu Z."/>
            <person name="Tank M."/>
            <person name="Bryant D.A."/>
        </authorList>
    </citation>
    <scope>NUCLEOTIDE SEQUENCE [LARGE SCALE GENOMIC DNA]</scope>
    <source>
        <strain evidence="1">DSM 1677</strain>
    </source>
</reference>
<dbReference type="EMBL" id="CP017305">
    <property type="protein sequence ID" value="AOS84849.1"/>
    <property type="molecule type" value="Genomic_DNA"/>
</dbReference>
<dbReference type="KEGG" id="clz:BIU88_12355"/>
<keyword evidence="2" id="KW-1185">Reference proteome</keyword>
<dbReference type="AlphaFoldDB" id="A0A1D8D9Y9"/>
<organism evidence="1 2">
    <name type="scientific">Chlorobaculum limnaeum</name>
    <dbReference type="NCBI Taxonomy" id="274537"/>
    <lineage>
        <taxon>Bacteria</taxon>
        <taxon>Pseudomonadati</taxon>
        <taxon>Chlorobiota</taxon>
        <taxon>Chlorobiia</taxon>
        <taxon>Chlorobiales</taxon>
        <taxon>Chlorobiaceae</taxon>
        <taxon>Chlorobaculum</taxon>
    </lineage>
</organism>
<proteinExistence type="predicted"/>
<gene>
    <name evidence="1" type="ORF">BIU88_12355</name>
</gene>
<evidence type="ECO:0000313" key="2">
    <source>
        <dbReference type="Proteomes" id="UP000095185"/>
    </source>
</evidence>
<dbReference type="SUPFAM" id="SSF158446">
    <property type="entry name" value="IVS-encoded protein-like"/>
    <property type="match status" value="1"/>
</dbReference>
<protein>
    <recommendedName>
        <fullName evidence="3">Four helix bundle protein</fullName>
    </recommendedName>
</protein>